<feature type="domain" description="EF-hand" evidence="4">
    <location>
        <begin position="91"/>
        <end position="126"/>
    </location>
</feature>
<name>A0ABP9L4G0_9RHOB</name>
<dbReference type="Proteomes" id="UP001499910">
    <property type="component" value="Unassembled WGS sequence"/>
</dbReference>
<dbReference type="CDD" id="cd00051">
    <property type="entry name" value="EFh"/>
    <property type="match status" value="2"/>
</dbReference>
<dbReference type="InterPro" id="IPR011992">
    <property type="entry name" value="EF-hand-dom_pair"/>
</dbReference>
<evidence type="ECO:0000259" key="4">
    <source>
        <dbReference type="PROSITE" id="PS50222"/>
    </source>
</evidence>
<dbReference type="SMART" id="SM00054">
    <property type="entry name" value="EFh"/>
    <property type="match status" value="4"/>
</dbReference>
<keyword evidence="3" id="KW-0732">Signal</keyword>
<gene>
    <name evidence="5" type="ORF">GCM10023209_13940</name>
</gene>
<accession>A0ABP9L4G0</accession>
<dbReference type="EMBL" id="BAABHW010000002">
    <property type="protein sequence ID" value="GAA5070848.1"/>
    <property type="molecule type" value="Genomic_DNA"/>
</dbReference>
<dbReference type="PROSITE" id="PS50222">
    <property type="entry name" value="EF_HAND_2"/>
    <property type="match status" value="3"/>
</dbReference>
<proteinExistence type="predicted"/>
<organism evidence="5 6">
    <name type="scientific">[Roseibacterium] beibuensis</name>
    <dbReference type="NCBI Taxonomy" id="1193142"/>
    <lineage>
        <taxon>Bacteria</taxon>
        <taxon>Pseudomonadati</taxon>
        <taxon>Pseudomonadota</taxon>
        <taxon>Alphaproteobacteria</taxon>
        <taxon>Rhodobacterales</taxon>
        <taxon>Roseobacteraceae</taxon>
        <taxon>Roseicyclus</taxon>
    </lineage>
</organism>
<keyword evidence="6" id="KW-1185">Reference proteome</keyword>
<sequence length="198" mass="20962">MSIWKAALLSALIPMAALPALAQEQAPQPQAAGPNAALMFDRFDIDGDGTITRAEIENAPQLRFEAADADGNGTLDRDELIARGTDRAQARVALGVDRMIAAADADEDGVLSAEEFAAARPDGGFGRGGGMDRGDCGDRGDRQFGRFGGRASMPDPARLFGMVDADGDGVLSEDEFQAAMEQFMQRRDGDRRGWGGRG</sequence>
<evidence type="ECO:0000256" key="1">
    <source>
        <dbReference type="ARBA" id="ARBA00022723"/>
    </source>
</evidence>
<dbReference type="RefSeq" id="WP_259549966.1">
    <property type="nucleotide sequence ID" value="NZ_BAABHW010000002.1"/>
</dbReference>
<reference evidence="6" key="1">
    <citation type="journal article" date="2019" name="Int. J. Syst. Evol. Microbiol.">
        <title>The Global Catalogue of Microorganisms (GCM) 10K type strain sequencing project: providing services to taxonomists for standard genome sequencing and annotation.</title>
        <authorList>
            <consortium name="The Broad Institute Genomics Platform"/>
            <consortium name="The Broad Institute Genome Sequencing Center for Infectious Disease"/>
            <person name="Wu L."/>
            <person name="Ma J."/>
        </authorList>
    </citation>
    <scope>NUCLEOTIDE SEQUENCE [LARGE SCALE GENOMIC DNA]</scope>
    <source>
        <strain evidence="6">JCM 18015</strain>
    </source>
</reference>
<keyword evidence="1" id="KW-0479">Metal-binding</keyword>
<feature type="domain" description="EF-hand" evidence="4">
    <location>
        <begin position="39"/>
        <end position="66"/>
    </location>
</feature>
<dbReference type="PANTHER" id="PTHR10827">
    <property type="entry name" value="RETICULOCALBIN"/>
    <property type="match status" value="1"/>
</dbReference>
<evidence type="ECO:0000256" key="3">
    <source>
        <dbReference type="SAM" id="SignalP"/>
    </source>
</evidence>
<evidence type="ECO:0000256" key="2">
    <source>
        <dbReference type="ARBA" id="ARBA00022737"/>
    </source>
</evidence>
<feature type="signal peptide" evidence="3">
    <location>
        <begin position="1"/>
        <end position="22"/>
    </location>
</feature>
<dbReference type="Pfam" id="PF13202">
    <property type="entry name" value="EF-hand_5"/>
    <property type="match status" value="4"/>
</dbReference>
<dbReference type="SUPFAM" id="SSF47473">
    <property type="entry name" value="EF-hand"/>
    <property type="match status" value="1"/>
</dbReference>
<feature type="chain" id="PRO_5046535542" description="EF-hand domain-containing protein" evidence="3">
    <location>
        <begin position="23"/>
        <end position="198"/>
    </location>
</feature>
<dbReference type="Gene3D" id="1.10.238.10">
    <property type="entry name" value="EF-hand"/>
    <property type="match status" value="3"/>
</dbReference>
<dbReference type="PANTHER" id="PTHR10827:SF98">
    <property type="entry name" value="45 KDA CALCIUM-BINDING PROTEIN"/>
    <property type="match status" value="1"/>
</dbReference>
<protein>
    <recommendedName>
        <fullName evidence="4">EF-hand domain-containing protein</fullName>
    </recommendedName>
</protein>
<dbReference type="InterPro" id="IPR002048">
    <property type="entry name" value="EF_hand_dom"/>
</dbReference>
<comment type="caution">
    <text evidence="5">The sequence shown here is derived from an EMBL/GenBank/DDBJ whole genome shotgun (WGS) entry which is preliminary data.</text>
</comment>
<dbReference type="InterPro" id="IPR018247">
    <property type="entry name" value="EF_Hand_1_Ca_BS"/>
</dbReference>
<feature type="domain" description="EF-hand" evidence="4">
    <location>
        <begin position="151"/>
        <end position="186"/>
    </location>
</feature>
<keyword evidence="2" id="KW-0677">Repeat</keyword>
<evidence type="ECO:0000313" key="5">
    <source>
        <dbReference type="EMBL" id="GAA5070848.1"/>
    </source>
</evidence>
<evidence type="ECO:0000313" key="6">
    <source>
        <dbReference type="Proteomes" id="UP001499910"/>
    </source>
</evidence>
<dbReference type="PROSITE" id="PS00018">
    <property type="entry name" value="EF_HAND_1"/>
    <property type="match status" value="4"/>
</dbReference>